<keyword evidence="10" id="KW-0735">Signal-anchor</keyword>
<keyword evidence="8 10" id="KW-1133">Transmembrane helix</keyword>
<dbReference type="RefSeq" id="WP_235314017.1">
    <property type="nucleotide sequence ID" value="NZ_JAKGAS010000012.1"/>
</dbReference>
<comment type="caution">
    <text evidence="12">The sequence shown here is derived from an EMBL/GenBank/DDBJ whole genome shotgun (WGS) entry which is preliminary data.</text>
</comment>
<comment type="subcellular location">
    <subcellularLocation>
        <location evidence="1 10">Cell inner membrane</location>
        <topology evidence="1 10">Single-pass membrane protein</topology>
        <orientation evidence="1 10">Periplasmic side</orientation>
    </subcellularLocation>
</comment>
<feature type="domain" description="TonB C-terminal" evidence="11">
    <location>
        <begin position="121"/>
        <end position="213"/>
    </location>
</feature>
<feature type="transmembrane region" description="Helical" evidence="10">
    <location>
        <begin position="12"/>
        <end position="35"/>
    </location>
</feature>
<keyword evidence="9 10" id="KW-0472">Membrane</keyword>
<dbReference type="NCBIfam" id="TIGR01352">
    <property type="entry name" value="tonB_Cterm"/>
    <property type="match status" value="1"/>
</dbReference>
<evidence type="ECO:0000256" key="8">
    <source>
        <dbReference type="ARBA" id="ARBA00022989"/>
    </source>
</evidence>
<keyword evidence="6 10" id="KW-0812">Transmembrane</keyword>
<evidence type="ECO:0000256" key="10">
    <source>
        <dbReference type="RuleBase" id="RU362123"/>
    </source>
</evidence>
<keyword evidence="13" id="KW-1185">Reference proteome</keyword>
<dbReference type="InterPro" id="IPR006260">
    <property type="entry name" value="TonB/TolA_C"/>
</dbReference>
<evidence type="ECO:0000256" key="9">
    <source>
        <dbReference type="ARBA" id="ARBA00023136"/>
    </source>
</evidence>
<proteinExistence type="inferred from homology"/>
<dbReference type="PANTHER" id="PTHR33446">
    <property type="entry name" value="PROTEIN TONB-RELATED"/>
    <property type="match status" value="1"/>
</dbReference>
<accession>A0ABS9DDT4</accession>
<keyword evidence="3 10" id="KW-0813">Transport</keyword>
<dbReference type="PANTHER" id="PTHR33446:SF14">
    <property type="entry name" value="PROTEIN TONB"/>
    <property type="match status" value="1"/>
</dbReference>
<comment type="similarity">
    <text evidence="2 10">Belongs to the TonB family.</text>
</comment>
<evidence type="ECO:0000256" key="4">
    <source>
        <dbReference type="ARBA" id="ARBA00022475"/>
    </source>
</evidence>
<dbReference type="InterPro" id="IPR003538">
    <property type="entry name" value="TonB"/>
</dbReference>
<evidence type="ECO:0000256" key="6">
    <source>
        <dbReference type="ARBA" id="ARBA00022692"/>
    </source>
</evidence>
<comment type="function">
    <text evidence="10">Interacts with outer membrane receptor proteins that carry out high-affinity binding and energy dependent uptake into the periplasmic space of specific substrates. It could act to transduce energy from the cytoplasmic membrane to specific energy-requiring processes in the outer membrane, resulting in the release into the periplasm of ligands bound by these outer membrane proteins.</text>
</comment>
<keyword evidence="5 10" id="KW-0997">Cell inner membrane</keyword>
<dbReference type="Pfam" id="PF03544">
    <property type="entry name" value="TonB_C"/>
    <property type="match status" value="1"/>
</dbReference>
<dbReference type="SUPFAM" id="SSF74653">
    <property type="entry name" value="TolA/TonB C-terminal domain"/>
    <property type="match status" value="1"/>
</dbReference>
<evidence type="ECO:0000259" key="11">
    <source>
        <dbReference type="PROSITE" id="PS52015"/>
    </source>
</evidence>
<dbReference type="Gene3D" id="3.30.2420.10">
    <property type="entry name" value="TonB"/>
    <property type="match status" value="1"/>
</dbReference>
<organism evidence="12 13">
    <name type="scientific">Paraglaciecola algarum</name>
    <dbReference type="NCBI Taxonomy" id="3050085"/>
    <lineage>
        <taxon>Bacteria</taxon>
        <taxon>Pseudomonadati</taxon>
        <taxon>Pseudomonadota</taxon>
        <taxon>Gammaproteobacteria</taxon>
        <taxon>Alteromonadales</taxon>
        <taxon>Alteromonadaceae</taxon>
        <taxon>Paraglaciecola</taxon>
    </lineage>
</organism>
<protein>
    <recommendedName>
        <fullName evidence="10">Protein TonB</fullName>
    </recommendedName>
</protein>
<gene>
    <name evidence="12" type="ORF">L0668_17475</name>
</gene>
<keyword evidence="4 10" id="KW-1003">Cell membrane</keyword>
<dbReference type="InterPro" id="IPR051045">
    <property type="entry name" value="TonB-dependent_transducer"/>
</dbReference>
<evidence type="ECO:0000256" key="5">
    <source>
        <dbReference type="ARBA" id="ARBA00022519"/>
    </source>
</evidence>
<evidence type="ECO:0000256" key="2">
    <source>
        <dbReference type="ARBA" id="ARBA00006555"/>
    </source>
</evidence>
<dbReference type="PROSITE" id="PS52015">
    <property type="entry name" value="TONB_CTD"/>
    <property type="match status" value="1"/>
</dbReference>
<sequence>MQTQVYIPQSHLNLKSLVSIIIPAAAITLALFWGMQKLIANNQIPRTQVKQGPIIDLFYDFTDTPVITKTPIKPMPKPKPMPKAIPQIEEPNTQDNWDPGLLGNTFTGPSIKIADTPTFTLAGGEARPIVRIEPKYPAPAAREGIEGWVRLAFSITPMGTVENIQVIDAQPKRIFDKAAKRALSKWKYKPNIVAGKPQPQDGMMVMLDFKLAS</sequence>
<keyword evidence="7 10" id="KW-0653">Protein transport</keyword>
<name>A0ABS9DDT4_9ALTE</name>
<evidence type="ECO:0000256" key="7">
    <source>
        <dbReference type="ARBA" id="ARBA00022927"/>
    </source>
</evidence>
<dbReference type="EMBL" id="JAKGAS010000012">
    <property type="protein sequence ID" value="MCF2949914.1"/>
    <property type="molecule type" value="Genomic_DNA"/>
</dbReference>
<evidence type="ECO:0000256" key="1">
    <source>
        <dbReference type="ARBA" id="ARBA00004383"/>
    </source>
</evidence>
<dbReference type="Proteomes" id="UP001521137">
    <property type="component" value="Unassembled WGS sequence"/>
</dbReference>
<dbReference type="PRINTS" id="PR01374">
    <property type="entry name" value="TONBPROTEIN"/>
</dbReference>
<evidence type="ECO:0000313" key="12">
    <source>
        <dbReference type="EMBL" id="MCF2949914.1"/>
    </source>
</evidence>
<reference evidence="12 13" key="1">
    <citation type="submission" date="2022-01" db="EMBL/GenBank/DDBJ databases">
        <title>Paraglaciecola sp. G1-23.</title>
        <authorList>
            <person name="Jin M.S."/>
            <person name="Han D.M."/>
            <person name="Kim H.M."/>
            <person name="Jeon C.O."/>
        </authorList>
    </citation>
    <scope>NUCLEOTIDE SEQUENCE [LARGE SCALE GENOMIC DNA]</scope>
    <source>
        <strain evidence="12 13">G1-23</strain>
    </source>
</reference>
<dbReference type="InterPro" id="IPR037682">
    <property type="entry name" value="TonB_C"/>
</dbReference>
<evidence type="ECO:0000256" key="3">
    <source>
        <dbReference type="ARBA" id="ARBA00022448"/>
    </source>
</evidence>
<evidence type="ECO:0000313" key="13">
    <source>
        <dbReference type="Proteomes" id="UP001521137"/>
    </source>
</evidence>